<dbReference type="RefSeq" id="WP_131896052.1">
    <property type="nucleotide sequence ID" value="NZ_SMKU01000115.1"/>
</dbReference>
<accession>A0A4R5BAV1</accession>
<feature type="region of interest" description="Disordered" evidence="1">
    <location>
        <begin position="1"/>
        <end position="63"/>
    </location>
</feature>
<dbReference type="Proteomes" id="UP000294513">
    <property type="component" value="Unassembled WGS sequence"/>
</dbReference>
<gene>
    <name evidence="2" type="ORF">E1298_21660</name>
</gene>
<sequence>MGQPRAHPAESIDHAGTPNEGSKPMTPQDREHSPADEIDLEELSHADDRPVFLDDADDYEWTA</sequence>
<organism evidence="2 3">
    <name type="scientific">Actinomadura rubrisoli</name>
    <dbReference type="NCBI Taxonomy" id="2530368"/>
    <lineage>
        <taxon>Bacteria</taxon>
        <taxon>Bacillati</taxon>
        <taxon>Actinomycetota</taxon>
        <taxon>Actinomycetes</taxon>
        <taxon>Streptosporangiales</taxon>
        <taxon>Thermomonosporaceae</taxon>
        <taxon>Actinomadura</taxon>
    </lineage>
</organism>
<evidence type="ECO:0000256" key="1">
    <source>
        <dbReference type="SAM" id="MobiDB-lite"/>
    </source>
</evidence>
<evidence type="ECO:0000313" key="3">
    <source>
        <dbReference type="Proteomes" id="UP000294513"/>
    </source>
</evidence>
<comment type="caution">
    <text evidence="2">The sequence shown here is derived from an EMBL/GenBank/DDBJ whole genome shotgun (WGS) entry which is preliminary data.</text>
</comment>
<dbReference type="AlphaFoldDB" id="A0A4R5BAV1"/>
<keyword evidence="3" id="KW-1185">Reference proteome</keyword>
<protein>
    <submittedName>
        <fullName evidence="2">Uncharacterized protein</fullName>
    </submittedName>
</protein>
<reference evidence="2 3" key="1">
    <citation type="submission" date="2019-03" db="EMBL/GenBank/DDBJ databases">
        <title>Draft genome sequences of novel Actinobacteria.</title>
        <authorList>
            <person name="Sahin N."/>
            <person name="Ay H."/>
            <person name="Saygin H."/>
        </authorList>
    </citation>
    <scope>NUCLEOTIDE SEQUENCE [LARGE SCALE GENOMIC DNA]</scope>
    <source>
        <strain evidence="2 3">H3C3</strain>
    </source>
</reference>
<proteinExistence type="predicted"/>
<name>A0A4R5BAV1_9ACTN</name>
<evidence type="ECO:0000313" key="2">
    <source>
        <dbReference type="EMBL" id="TDD83201.1"/>
    </source>
</evidence>
<feature type="compositionally biased region" description="Basic and acidic residues" evidence="1">
    <location>
        <begin position="42"/>
        <end position="52"/>
    </location>
</feature>
<feature type="compositionally biased region" description="Acidic residues" evidence="1">
    <location>
        <begin position="54"/>
        <end position="63"/>
    </location>
</feature>
<dbReference type="EMBL" id="SMKU01000115">
    <property type="protein sequence ID" value="TDD83201.1"/>
    <property type="molecule type" value="Genomic_DNA"/>
</dbReference>